<gene>
    <name evidence="1" type="primary">Acey_s0005.g2393</name>
    <name evidence="1" type="ORF">Y032_0005g2393</name>
</gene>
<reference evidence="2" key="1">
    <citation type="journal article" date="2015" name="Nat. Genet.">
        <title>The genome and transcriptome of the zoonotic hookworm Ancylostoma ceylanicum identify infection-specific gene families.</title>
        <authorList>
            <person name="Schwarz E.M."/>
            <person name="Hu Y."/>
            <person name="Antoshechkin I."/>
            <person name="Miller M.M."/>
            <person name="Sternberg P.W."/>
            <person name="Aroian R.V."/>
        </authorList>
    </citation>
    <scope>NUCLEOTIDE SEQUENCE</scope>
    <source>
        <strain evidence="2">HY135</strain>
    </source>
</reference>
<proteinExistence type="predicted"/>
<evidence type="ECO:0000313" key="1">
    <source>
        <dbReference type="EMBL" id="EYC30011.1"/>
    </source>
</evidence>
<name>A0A016VRT3_9BILA</name>
<keyword evidence="2" id="KW-1185">Reference proteome</keyword>
<accession>A0A016VRT3</accession>
<sequence length="74" mass="8172">MGTESLLPPEESRGSICRYISRILYHRCRLAGLGSSSLLHILVMDAVTREMQKLPLGRFRLNDDVALNGGSNSV</sequence>
<protein>
    <submittedName>
        <fullName evidence="1">Uncharacterized protein</fullName>
    </submittedName>
</protein>
<comment type="caution">
    <text evidence="1">The sequence shown here is derived from an EMBL/GenBank/DDBJ whole genome shotgun (WGS) entry which is preliminary data.</text>
</comment>
<dbReference type="Proteomes" id="UP000024635">
    <property type="component" value="Unassembled WGS sequence"/>
</dbReference>
<dbReference type="EMBL" id="JARK01001341">
    <property type="protein sequence ID" value="EYC30011.1"/>
    <property type="molecule type" value="Genomic_DNA"/>
</dbReference>
<dbReference type="AlphaFoldDB" id="A0A016VRT3"/>
<evidence type="ECO:0000313" key="2">
    <source>
        <dbReference type="Proteomes" id="UP000024635"/>
    </source>
</evidence>
<organism evidence="1 2">
    <name type="scientific">Ancylostoma ceylanicum</name>
    <dbReference type="NCBI Taxonomy" id="53326"/>
    <lineage>
        <taxon>Eukaryota</taxon>
        <taxon>Metazoa</taxon>
        <taxon>Ecdysozoa</taxon>
        <taxon>Nematoda</taxon>
        <taxon>Chromadorea</taxon>
        <taxon>Rhabditida</taxon>
        <taxon>Rhabditina</taxon>
        <taxon>Rhabditomorpha</taxon>
        <taxon>Strongyloidea</taxon>
        <taxon>Ancylostomatidae</taxon>
        <taxon>Ancylostomatinae</taxon>
        <taxon>Ancylostoma</taxon>
    </lineage>
</organism>